<dbReference type="EMBL" id="JAHRIO010080545">
    <property type="protein sequence ID" value="MEQ2184638.1"/>
    <property type="molecule type" value="Genomic_DNA"/>
</dbReference>
<protein>
    <submittedName>
        <fullName evidence="1">Uncharacterized protein</fullName>
    </submittedName>
</protein>
<sequence>LRMVMTFPPCLGVDHLREALSDHACSNCSVLPQVVRLARLSSVEQAADWAVSVQQDPLLLGQAVALPKRSAADVPLASGRRAKRRRPLGLSTRVDQLLTELAQMKTVLQSLRADGGCGETSPPKQGGSLNCEDDAILAPVVSANASLIVPPDEVLRPNVRCPQPQCHVTDDLHCRAYNSGAWMGRIGNSLSHQMLGLSSSLESVPLDQSTQGLLDTSMQAFALMTLELRRTLSTLVHAQRQVWLRNHP</sequence>
<evidence type="ECO:0000313" key="1">
    <source>
        <dbReference type="EMBL" id="MEQ2184638.1"/>
    </source>
</evidence>
<evidence type="ECO:0000313" key="2">
    <source>
        <dbReference type="Proteomes" id="UP001476798"/>
    </source>
</evidence>
<organism evidence="1 2">
    <name type="scientific">Goodea atripinnis</name>
    <dbReference type="NCBI Taxonomy" id="208336"/>
    <lineage>
        <taxon>Eukaryota</taxon>
        <taxon>Metazoa</taxon>
        <taxon>Chordata</taxon>
        <taxon>Craniata</taxon>
        <taxon>Vertebrata</taxon>
        <taxon>Euteleostomi</taxon>
        <taxon>Actinopterygii</taxon>
        <taxon>Neopterygii</taxon>
        <taxon>Teleostei</taxon>
        <taxon>Neoteleostei</taxon>
        <taxon>Acanthomorphata</taxon>
        <taxon>Ovalentaria</taxon>
        <taxon>Atherinomorphae</taxon>
        <taxon>Cyprinodontiformes</taxon>
        <taxon>Goodeidae</taxon>
        <taxon>Goodea</taxon>
    </lineage>
</organism>
<reference evidence="1 2" key="1">
    <citation type="submission" date="2021-06" db="EMBL/GenBank/DDBJ databases">
        <authorList>
            <person name="Palmer J.M."/>
        </authorList>
    </citation>
    <scope>NUCLEOTIDE SEQUENCE [LARGE SCALE GENOMIC DNA]</scope>
    <source>
        <strain evidence="1 2">GA_2019</strain>
        <tissue evidence="1">Muscle</tissue>
    </source>
</reference>
<proteinExistence type="predicted"/>
<dbReference type="Proteomes" id="UP001476798">
    <property type="component" value="Unassembled WGS sequence"/>
</dbReference>
<comment type="caution">
    <text evidence="1">The sequence shown here is derived from an EMBL/GenBank/DDBJ whole genome shotgun (WGS) entry which is preliminary data.</text>
</comment>
<accession>A0ABV0PMC1</accession>
<gene>
    <name evidence="1" type="ORF">GOODEAATRI_010088</name>
</gene>
<feature type="non-terminal residue" evidence="1">
    <location>
        <position position="1"/>
    </location>
</feature>
<name>A0ABV0PMC1_9TELE</name>
<keyword evidence="2" id="KW-1185">Reference proteome</keyword>